<dbReference type="EMBL" id="JBIAMX010000006">
    <property type="protein sequence ID" value="MFF0543516.1"/>
    <property type="molecule type" value="Genomic_DNA"/>
</dbReference>
<reference evidence="1 2" key="1">
    <citation type="submission" date="2024-10" db="EMBL/GenBank/DDBJ databases">
        <title>The Natural Products Discovery Center: Release of the First 8490 Sequenced Strains for Exploring Actinobacteria Biosynthetic Diversity.</title>
        <authorList>
            <person name="Kalkreuter E."/>
            <person name="Kautsar S.A."/>
            <person name="Yang D."/>
            <person name="Bader C.D."/>
            <person name="Teijaro C.N."/>
            <person name="Fluegel L."/>
            <person name="Davis C.M."/>
            <person name="Simpson J.R."/>
            <person name="Lauterbach L."/>
            <person name="Steele A.D."/>
            <person name="Gui C."/>
            <person name="Meng S."/>
            <person name="Li G."/>
            <person name="Viehrig K."/>
            <person name="Ye F."/>
            <person name="Su P."/>
            <person name="Kiefer A.F."/>
            <person name="Nichols A."/>
            <person name="Cepeda A.J."/>
            <person name="Yan W."/>
            <person name="Fan B."/>
            <person name="Jiang Y."/>
            <person name="Adhikari A."/>
            <person name="Zheng C.-J."/>
            <person name="Schuster L."/>
            <person name="Cowan T.M."/>
            <person name="Smanski M.J."/>
            <person name="Chevrette M.G."/>
            <person name="De Carvalho L.P.S."/>
            <person name="Shen B."/>
        </authorList>
    </citation>
    <scope>NUCLEOTIDE SEQUENCE [LARGE SCALE GENOMIC DNA]</scope>
    <source>
        <strain evidence="1 2">NPDC004045</strain>
    </source>
</reference>
<sequence>MTDSLVEDLSGSVPADQVTSAVGEAHTRFAASPIREFVPILVERIVRRELAEPIDTVRIPASATHAETALARAAGTEPPGALDTPPEGIALPRFDRRKLAPLALGAAAVVAVSAGAVAVFSADGDDAPAPVAAPLSVIRGVVGSEKIPFFTDPKVVAVLADNGIRVEVESAGSRQIATSVDLGALDFAFPSSSPAAERIQRQRNITGRYTPFSSPMAIATYRPIADLLTAAGVITAGPVPGFDMNRFLEIAGNGVQWDQLPGNTVYPVRKNILVSTTDPRTSNSAAMYLAIASYVANDNTVVRGGTAEQFVLPTLSKLFLAQGYTDSSSEGPFGQYLDNGMGATPLVCIYEAQFLEAAGAGRIKPDMVLTYPSPTVLSRHTLVPLTAAGDRIGKLLTENPELRRLAVEHGFRTGEDTQFAQVAAERRVAVPTPLIDLVDPPAYDTLEHLLDGVAKSYN</sequence>
<organism evidence="1 2">
    <name type="scientific">Nocardia thailandica</name>
    <dbReference type="NCBI Taxonomy" id="257275"/>
    <lineage>
        <taxon>Bacteria</taxon>
        <taxon>Bacillati</taxon>
        <taxon>Actinomycetota</taxon>
        <taxon>Actinomycetes</taxon>
        <taxon>Mycobacteriales</taxon>
        <taxon>Nocardiaceae</taxon>
        <taxon>Nocardia</taxon>
    </lineage>
</organism>
<evidence type="ECO:0000313" key="2">
    <source>
        <dbReference type="Proteomes" id="UP001601444"/>
    </source>
</evidence>
<evidence type="ECO:0000313" key="1">
    <source>
        <dbReference type="EMBL" id="MFF0543516.1"/>
    </source>
</evidence>
<name>A0ABW6PM98_9NOCA</name>
<dbReference type="NCBIfam" id="NF046112">
    <property type="entry name" value="MSMEG_6209_Nter"/>
    <property type="match status" value="1"/>
</dbReference>
<protein>
    <submittedName>
        <fullName evidence="1">Three-helix bundle dimerization domain-containing protein</fullName>
    </submittedName>
</protein>
<dbReference type="Proteomes" id="UP001601444">
    <property type="component" value="Unassembled WGS sequence"/>
</dbReference>
<keyword evidence="2" id="KW-1185">Reference proteome</keyword>
<accession>A0ABW6PM98</accession>
<dbReference type="RefSeq" id="WP_387700136.1">
    <property type="nucleotide sequence ID" value="NZ_JBIAMX010000006.1"/>
</dbReference>
<gene>
    <name evidence="1" type="ORF">ACFYTF_11840</name>
</gene>
<comment type="caution">
    <text evidence="1">The sequence shown here is derived from an EMBL/GenBank/DDBJ whole genome shotgun (WGS) entry which is preliminary data.</text>
</comment>
<proteinExistence type="predicted"/>